<evidence type="ECO:0000256" key="2">
    <source>
        <dbReference type="ARBA" id="ARBA00006375"/>
    </source>
</evidence>
<evidence type="ECO:0000256" key="12">
    <source>
        <dbReference type="PROSITE-ProRule" id="PRU00282"/>
    </source>
</evidence>
<evidence type="ECO:0000256" key="15">
    <source>
        <dbReference type="SAM" id="Phobius"/>
    </source>
</evidence>
<accession>A0A7S2Z8W3</accession>
<dbReference type="SUPFAM" id="SSF103506">
    <property type="entry name" value="Mitochondrial carrier"/>
    <property type="match status" value="1"/>
</dbReference>
<dbReference type="PROSITE" id="PS50920">
    <property type="entry name" value="SOLCAR"/>
    <property type="match status" value="3"/>
</dbReference>
<dbReference type="FunFam" id="1.50.40.10:FF:000016">
    <property type="entry name" value="Solute carrier family 25 member 23"/>
    <property type="match status" value="1"/>
</dbReference>
<dbReference type="InterPro" id="IPR023395">
    <property type="entry name" value="MCP_dom_sf"/>
</dbReference>
<evidence type="ECO:0000256" key="5">
    <source>
        <dbReference type="ARBA" id="ARBA00022723"/>
    </source>
</evidence>
<dbReference type="InterPro" id="IPR018108">
    <property type="entry name" value="MCP_transmembrane"/>
</dbReference>
<keyword evidence="10" id="KW-0496">Mitochondrion</keyword>
<gene>
    <name evidence="16" type="ORF">CLAU1311_LOCUS8323</name>
</gene>
<evidence type="ECO:0000256" key="8">
    <source>
        <dbReference type="ARBA" id="ARBA00022837"/>
    </source>
</evidence>
<keyword evidence="5" id="KW-0479">Metal-binding</keyword>
<evidence type="ECO:0000256" key="13">
    <source>
        <dbReference type="RuleBase" id="RU000488"/>
    </source>
</evidence>
<evidence type="ECO:0000256" key="10">
    <source>
        <dbReference type="ARBA" id="ARBA00023128"/>
    </source>
</evidence>
<evidence type="ECO:0000256" key="4">
    <source>
        <dbReference type="ARBA" id="ARBA00022692"/>
    </source>
</evidence>
<keyword evidence="9 15" id="KW-1133">Transmembrane helix</keyword>
<organism evidence="16">
    <name type="scientific">Chloropicon laureae</name>
    <dbReference type="NCBI Taxonomy" id="464258"/>
    <lineage>
        <taxon>Eukaryota</taxon>
        <taxon>Viridiplantae</taxon>
        <taxon>Chlorophyta</taxon>
        <taxon>Chloropicophyceae</taxon>
        <taxon>Chloropicales</taxon>
        <taxon>Chloropicaceae</taxon>
        <taxon>Chloropicon</taxon>
    </lineage>
</organism>
<dbReference type="GO" id="GO:0005743">
    <property type="term" value="C:mitochondrial inner membrane"/>
    <property type="evidence" value="ECO:0007669"/>
    <property type="project" value="UniProtKB-SubCell"/>
</dbReference>
<evidence type="ECO:0000313" key="16">
    <source>
        <dbReference type="EMBL" id="CAE0027110.1"/>
    </source>
</evidence>
<dbReference type="Pfam" id="PF00153">
    <property type="entry name" value="Mito_carr"/>
    <property type="match status" value="3"/>
</dbReference>
<dbReference type="GO" id="GO:0046872">
    <property type="term" value="F:metal ion binding"/>
    <property type="evidence" value="ECO:0007669"/>
    <property type="project" value="UniProtKB-KW"/>
</dbReference>
<keyword evidence="3 13" id="KW-0813">Transport</keyword>
<name>A0A7S2Z8W3_9CHLO</name>
<feature type="repeat" description="Solcar" evidence="12">
    <location>
        <begin position="26"/>
        <end position="110"/>
    </location>
</feature>
<protein>
    <recommendedName>
        <fullName evidence="17">Mitochondrial carrier protein</fullName>
    </recommendedName>
</protein>
<evidence type="ECO:0000256" key="1">
    <source>
        <dbReference type="ARBA" id="ARBA00004448"/>
    </source>
</evidence>
<dbReference type="PRINTS" id="PR00926">
    <property type="entry name" value="MITOCARRIER"/>
</dbReference>
<dbReference type="PANTHER" id="PTHR24089">
    <property type="entry name" value="SOLUTE CARRIER FAMILY 25"/>
    <property type="match status" value="1"/>
</dbReference>
<evidence type="ECO:0000256" key="14">
    <source>
        <dbReference type="SAM" id="MobiDB-lite"/>
    </source>
</evidence>
<dbReference type="GO" id="GO:0055085">
    <property type="term" value="P:transmembrane transport"/>
    <property type="evidence" value="ECO:0007669"/>
    <property type="project" value="InterPro"/>
</dbReference>
<evidence type="ECO:0008006" key="17">
    <source>
        <dbReference type="Google" id="ProtNLM"/>
    </source>
</evidence>
<keyword evidence="8" id="KW-0106">Calcium</keyword>
<evidence type="ECO:0000256" key="7">
    <source>
        <dbReference type="ARBA" id="ARBA00022792"/>
    </source>
</evidence>
<dbReference type="EMBL" id="HBHU01012772">
    <property type="protein sequence ID" value="CAE0027110.1"/>
    <property type="molecule type" value="Transcribed_RNA"/>
</dbReference>
<proteinExistence type="inferred from homology"/>
<feature type="repeat" description="Solcar" evidence="12">
    <location>
        <begin position="120"/>
        <end position="205"/>
    </location>
</feature>
<reference evidence="16" key="1">
    <citation type="submission" date="2021-01" db="EMBL/GenBank/DDBJ databases">
        <authorList>
            <person name="Corre E."/>
            <person name="Pelletier E."/>
            <person name="Niang G."/>
            <person name="Scheremetjew M."/>
            <person name="Finn R."/>
            <person name="Kale V."/>
            <person name="Holt S."/>
            <person name="Cochrane G."/>
            <person name="Meng A."/>
            <person name="Brown T."/>
            <person name="Cohen L."/>
        </authorList>
    </citation>
    <scope>NUCLEOTIDE SEQUENCE</scope>
    <source>
        <strain evidence="16">RCC856</strain>
    </source>
</reference>
<sequence length="310" mass="33395">MASSSRQKGDHSPHFDGVHVTNPDWHRPAKLLFSGAAAGVVSRTATAPVDRLRMLFQVHESSRMTLVQGVRKMAAEGTIKSFFKGNGANCLKIAPETALKLTLNDRIKRAVAGSSDTSKMSFFERLMSGGIAGGIAQGSIYPLEMIRTRLGVAPQGTYAGITDCARKVYTKEGVRAFYRGLSPSMAGIIPYAGTDIATFEIVKQMAVERYDGEPPGYVLIGAGMFASVIAQFVSYPFALVRTRLQAQGMGGEANRYTGPVDVVLKTVRREGPTGLYKGILPNLLKLAPAAGISWYTFEKAKILLGVDIRS</sequence>
<evidence type="ECO:0000256" key="6">
    <source>
        <dbReference type="ARBA" id="ARBA00022737"/>
    </source>
</evidence>
<evidence type="ECO:0000256" key="9">
    <source>
        <dbReference type="ARBA" id="ARBA00022989"/>
    </source>
</evidence>
<evidence type="ECO:0000256" key="11">
    <source>
        <dbReference type="ARBA" id="ARBA00023136"/>
    </source>
</evidence>
<feature type="compositionally biased region" description="Basic and acidic residues" evidence="14">
    <location>
        <begin position="7"/>
        <end position="17"/>
    </location>
</feature>
<dbReference type="Gene3D" id="1.50.40.10">
    <property type="entry name" value="Mitochondrial carrier domain"/>
    <property type="match status" value="1"/>
</dbReference>
<keyword evidence="4 12" id="KW-0812">Transmembrane</keyword>
<evidence type="ECO:0000256" key="3">
    <source>
        <dbReference type="ARBA" id="ARBA00022448"/>
    </source>
</evidence>
<feature type="repeat" description="Solcar" evidence="12">
    <location>
        <begin position="215"/>
        <end position="303"/>
    </location>
</feature>
<feature type="region of interest" description="Disordered" evidence="14">
    <location>
        <begin position="1"/>
        <end position="22"/>
    </location>
</feature>
<comment type="similarity">
    <text evidence="2 13">Belongs to the mitochondrial carrier (TC 2.A.29) family.</text>
</comment>
<comment type="subcellular location">
    <subcellularLocation>
        <location evidence="1">Mitochondrion inner membrane</location>
        <topology evidence="1">Multi-pass membrane protein</topology>
    </subcellularLocation>
</comment>
<dbReference type="InterPro" id="IPR002067">
    <property type="entry name" value="MCP"/>
</dbReference>
<keyword evidence="11 12" id="KW-0472">Membrane</keyword>
<keyword evidence="6" id="KW-0677">Repeat</keyword>
<dbReference type="AlphaFoldDB" id="A0A7S2Z8W3"/>
<feature type="transmembrane region" description="Helical" evidence="15">
    <location>
        <begin position="217"/>
        <end position="240"/>
    </location>
</feature>
<keyword evidence="7" id="KW-0999">Mitochondrion inner membrane</keyword>